<proteinExistence type="predicted"/>
<dbReference type="EMBL" id="LGEM01000032">
    <property type="protein sequence ID" value="KUP97276.1"/>
    <property type="molecule type" value="Genomic_DNA"/>
</dbReference>
<keyword evidence="2" id="KW-1133">Transmembrane helix</keyword>
<organism evidence="5 6">
    <name type="scientific">Thermobifida cellulosilytica TB100</name>
    <dbReference type="NCBI Taxonomy" id="665004"/>
    <lineage>
        <taxon>Bacteria</taxon>
        <taxon>Bacillati</taxon>
        <taxon>Actinomycetota</taxon>
        <taxon>Actinomycetes</taxon>
        <taxon>Streptosporangiales</taxon>
        <taxon>Nocardiopsidaceae</taxon>
        <taxon>Thermobifida</taxon>
    </lineage>
</organism>
<feature type="region of interest" description="Disordered" evidence="1">
    <location>
        <begin position="386"/>
        <end position="414"/>
    </location>
</feature>
<keyword evidence="3" id="KW-0732">Signal</keyword>
<keyword evidence="2" id="KW-0812">Transmembrane</keyword>
<dbReference type="GO" id="GO:0005975">
    <property type="term" value="P:carbohydrate metabolic process"/>
    <property type="evidence" value="ECO:0007669"/>
    <property type="project" value="UniProtKB-ARBA"/>
</dbReference>
<comment type="caution">
    <text evidence="5">The sequence shown here is derived from an EMBL/GenBank/DDBJ whole genome shotgun (WGS) entry which is preliminary data.</text>
</comment>
<evidence type="ECO:0000256" key="1">
    <source>
        <dbReference type="SAM" id="MobiDB-lite"/>
    </source>
</evidence>
<dbReference type="InterPro" id="IPR032109">
    <property type="entry name" value="Big_3_5"/>
</dbReference>
<keyword evidence="2" id="KW-0472">Membrane</keyword>
<dbReference type="Proteomes" id="UP000074382">
    <property type="component" value="Unassembled WGS sequence"/>
</dbReference>
<dbReference type="RefSeq" id="WP_068758159.1">
    <property type="nucleotide sequence ID" value="NZ_KQ950185.1"/>
</dbReference>
<reference evidence="6" key="1">
    <citation type="journal article" date="2017" name="Acta Aliment.">
        <title>Plant polysaccharide degrading enzyme system of Thermpbifida cellulosilytica TB100 revealed by de novo genome project data.</title>
        <authorList>
            <person name="Toth A."/>
            <person name="Baka E."/>
            <person name="Luzics S."/>
            <person name="Bata-Vidacs I."/>
            <person name="Nagy I."/>
            <person name="Balint B."/>
            <person name="Herceg R."/>
            <person name="Olasz F."/>
            <person name="Wilk T."/>
            <person name="Nagy T."/>
            <person name="Kriszt B."/>
            <person name="Nagy I."/>
            <person name="Kukolya J."/>
        </authorList>
    </citation>
    <scope>NUCLEOTIDE SEQUENCE [LARGE SCALE GENOMIC DNA]</scope>
    <source>
        <strain evidence="6">TB100</strain>
    </source>
</reference>
<feature type="signal peptide" evidence="3">
    <location>
        <begin position="1"/>
        <end position="29"/>
    </location>
</feature>
<evidence type="ECO:0000256" key="3">
    <source>
        <dbReference type="SAM" id="SignalP"/>
    </source>
</evidence>
<evidence type="ECO:0000256" key="2">
    <source>
        <dbReference type="SAM" id="Phobius"/>
    </source>
</evidence>
<feature type="compositionally biased region" description="Pro residues" evidence="1">
    <location>
        <begin position="321"/>
        <end position="333"/>
    </location>
</feature>
<feature type="compositionally biased region" description="Gly residues" evidence="1">
    <location>
        <begin position="402"/>
        <end position="414"/>
    </location>
</feature>
<evidence type="ECO:0000313" key="6">
    <source>
        <dbReference type="Proteomes" id="UP000074382"/>
    </source>
</evidence>
<dbReference type="PATRIC" id="fig|665004.4.peg.3517"/>
<dbReference type="Gene3D" id="2.60.40.10">
    <property type="entry name" value="Immunoglobulins"/>
    <property type="match status" value="1"/>
</dbReference>
<gene>
    <name evidence="5" type="ORF">AC529_07825</name>
</gene>
<dbReference type="AlphaFoldDB" id="A0A147KJ11"/>
<sequence>MNWRKAVGACAAALIAAGGSALVATSATADVLGTIEADRDGGTVTDNPFAVLTTSGKCPGFGLLVLDKAADPVEIPSDPSRWIAPFSAGDGDTQHTITPGKSMAEARSDLSDGMWELRALCATDDGSAIAGHFALPIRITGQDWEVVQVQATTTELAVTPAGPVEEGTEITLTATVTPAEAAGTVSFRAGGTALGEAEVSGGTATLTTSELPAGKHALTAEFTPDDPERYSSSSAEEVPLTVTAAAGGDEDPPGPVFSVVDADGNELGPDPELAPGQTITITAPGFDADETVNLKLTTEPYGDPAPDPAQSPAPSASPSASPSPEPTPPPAPQQPLVREFEAVVADARGVLELEFTVPEDLVDGDHLLTMTGADSGTVKEFAFHTGKRPATQTPPPDDRNGPGTGNGGAVGGGGSGGNLAKTGAALSGIVATGALLTAAGYGLMRSGSHRRMLRFGETGGTEQ</sequence>
<dbReference type="Pfam" id="PF16640">
    <property type="entry name" value="Big_3_5"/>
    <property type="match status" value="1"/>
</dbReference>
<evidence type="ECO:0000313" key="5">
    <source>
        <dbReference type="EMBL" id="KUP97276.1"/>
    </source>
</evidence>
<name>A0A147KJ11_THECS</name>
<feature type="transmembrane region" description="Helical" evidence="2">
    <location>
        <begin position="424"/>
        <end position="444"/>
    </location>
</feature>
<feature type="chain" id="PRO_5007549903" description="Bacterial Ig-like domain-containing protein" evidence="3">
    <location>
        <begin position="30"/>
        <end position="463"/>
    </location>
</feature>
<protein>
    <recommendedName>
        <fullName evidence="4">Bacterial Ig-like domain-containing protein</fullName>
    </recommendedName>
</protein>
<evidence type="ECO:0000259" key="4">
    <source>
        <dbReference type="Pfam" id="PF16640"/>
    </source>
</evidence>
<feature type="domain" description="Bacterial Ig-like" evidence="4">
    <location>
        <begin position="162"/>
        <end position="243"/>
    </location>
</feature>
<accession>A0A147KJ11</accession>
<feature type="region of interest" description="Disordered" evidence="1">
    <location>
        <begin position="297"/>
        <end position="334"/>
    </location>
</feature>
<keyword evidence="6" id="KW-1185">Reference proteome</keyword>
<dbReference type="InterPro" id="IPR013783">
    <property type="entry name" value="Ig-like_fold"/>
</dbReference>